<keyword evidence="9" id="KW-0444">Lipid biosynthesis</keyword>
<evidence type="ECO:0000256" key="4">
    <source>
        <dbReference type="ARBA" id="ARBA00005189"/>
    </source>
</evidence>
<feature type="transmembrane region" description="Helical" evidence="19">
    <location>
        <begin position="212"/>
        <end position="235"/>
    </location>
</feature>
<evidence type="ECO:0000256" key="19">
    <source>
        <dbReference type="SAM" id="Phobius"/>
    </source>
</evidence>
<keyword evidence="12 18" id="KW-0548">Nucleotidyltransferase</keyword>
<comment type="caution">
    <text evidence="20">The sequence shown here is derived from an EMBL/GenBank/DDBJ whole genome shotgun (WGS) entry which is preliminary data.</text>
</comment>
<evidence type="ECO:0000256" key="7">
    <source>
        <dbReference type="ARBA" id="ARBA00019373"/>
    </source>
</evidence>
<keyword evidence="8" id="KW-1003">Cell membrane</keyword>
<feature type="transmembrane region" description="Helical" evidence="19">
    <location>
        <begin position="114"/>
        <end position="134"/>
    </location>
</feature>
<sequence length="275" mass="30465">MSKTISSLSNLQQRLIVGVLGAALFVGSILFSEWTYFLLFLGLALLGVLEFYRLLKPLGIKPNQTIGIISGGFFYVSIFLIEKEIMPADLLYLFPPIVFLAFVLELYRKQEQPFTNIAFTLLGVLYVAVPFGLLHKLGYLQGEYSWQPILGLLLLIWASDTGAYIAGKTFGKHKLFPRISPGKTWEGWVGGTMLSLVVAWAISIPFNDLELYQWLGVAVITAVFGVLGDLVESLLKRSLSVKDSGTLLPGHGGILDRFDSLLLVIPFIVAFLKIF</sequence>
<keyword evidence="21" id="KW-1185">Reference proteome</keyword>
<proteinExistence type="inferred from homology"/>
<dbReference type="EC" id="2.7.7.41" evidence="6 18"/>
<keyword evidence="11 18" id="KW-0812">Transmembrane</keyword>
<comment type="similarity">
    <text evidence="5 18">Belongs to the CDS family.</text>
</comment>
<gene>
    <name evidence="20" type="ORF">ACFSKP_10080</name>
</gene>
<evidence type="ECO:0000256" key="15">
    <source>
        <dbReference type="ARBA" id="ARBA00023136"/>
    </source>
</evidence>
<evidence type="ECO:0000256" key="12">
    <source>
        <dbReference type="ARBA" id="ARBA00022695"/>
    </source>
</evidence>
<protein>
    <recommendedName>
        <fullName evidence="7 18">Phosphatidate cytidylyltransferase</fullName>
        <ecNumber evidence="6 18">2.7.7.41</ecNumber>
    </recommendedName>
</protein>
<evidence type="ECO:0000256" key="14">
    <source>
        <dbReference type="ARBA" id="ARBA00023098"/>
    </source>
</evidence>
<keyword evidence="14" id="KW-0443">Lipid metabolism</keyword>
<keyword evidence="16" id="KW-0594">Phospholipid biosynthesis</keyword>
<dbReference type="GO" id="GO:0016779">
    <property type="term" value="F:nucleotidyltransferase activity"/>
    <property type="evidence" value="ECO:0007669"/>
    <property type="project" value="UniProtKB-KW"/>
</dbReference>
<comment type="pathway">
    <text evidence="3 18">Phospholipid metabolism; CDP-diacylglycerol biosynthesis; CDP-diacylglycerol from sn-glycerol 3-phosphate: step 3/3.</text>
</comment>
<evidence type="ECO:0000256" key="18">
    <source>
        <dbReference type="RuleBase" id="RU003938"/>
    </source>
</evidence>
<evidence type="ECO:0000256" key="10">
    <source>
        <dbReference type="ARBA" id="ARBA00022679"/>
    </source>
</evidence>
<evidence type="ECO:0000256" key="2">
    <source>
        <dbReference type="ARBA" id="ARBA00004651"/>
    </source>
</evidence>
<dbReference type="PANTHER" id="PTHR46382">
    <property type="entry name" value="PHOSPHATIDATE CYTIDYLYLTRANSFERASE"/>
    <property type="match status" value="1"/>
</dbReference>
<comment type="catalytic activity">
    <reaction evidence="1 18">
        <text>a 1,2-diacyl-sn-glycero-3-phosphate + CTP + H(+) = a CDP-1,2-diacyl-sn-glycerol + diphosphate</text>
        <dbReference type="Rhea" id="RHEA:16229"/>
        <dbReference type="ChEBI" id="CHEBI:15378"/>
        <dbReference type="ChEBI" id="CHEBI:33019"/>
        <dbReference type="ChEBI" id="CHEBI:37563"/>
        <dbReference type="ChEBI" id="CHEBI:58332"/>
        <dbReference type="ChEBI" id="CHEBI:58608"/>
        <dbReference type="EC" id="2.7.7.41"/>
    </reaction>
</comment>
<evidence type="ECO:0000256" key="3">
    <source>
        <dbReference type="ARBA" id="ARBA00005119"/>
    </source>
</evidence>
<evidence type="ECO:0000256" key="9">
    <source>
        <dbReference type="ARBA" id="ARBA00022516"/>
    </source>
</evidence>
<name>A0ABW5CZ46_9BACT</name>
<accession>A0ABW5CZ46</accession>
<dbReference type="Pfam" id="PF01148">
    <property type="entry name" value="CTP_transf_1"/>
    <property type="match status" value="1"/>
</dbReference>
<reference evidence="21" key="1">
    <citation type="journal article" date="2019" name="Int. J. Syst. Evol. Microbiol.">
        <title>The Global Catalogue of Microorganisms (GCM) 10K type strain sequencing project: providing services to taxonomists for standard genome sequencing and annotation.</title>
        <authorList>
            <consortium name="The Broad Institute Genomics Platform"/>
            <consortium name="The Broad Institute Genome Sequencing Center for Infectious Disease"/>
            <person name="Wu L."/>
            <person name="Ma J."/>
        </authorList>
    </citation>
    <scope>NUCLEOTIDE SEQUENCE [LARGE SCALE GENOMIC DNA]</scope>
    <source>
        <strain evidence="21">CGMCC 4.1782</strain>
    </source>
</reference>
<feature type="transmembrane region" description="Helical" evidence="19">
    <location>
        <begin position="146"/>
        <end position="166"/>
    </location>
</feature>
<evidence type="ECO:0000256" key="6">
    <source>
        <dbReference type="ARBA" id="ARBA00012487"/>
    </source>
</evidence>
<dbReference type="Proteomes" id="UP001597374">
    <property type="component" value="Unassembled WGS sequence"/>
</dbReference>
<comment type="subcellular location">
    <subcellularLocation>
        <location evidence="2">Cell membrane</location>
        <topology evidence="2">Multi-pass membrane protein</topology>
    </subcellularLocation>
</comment>
<evidence type="ECO:0000256" key="5">
    <source>
        <dbReference type="ARBA" id="ARBA00010185"/>
    </source>
</evidence>
<evidence type="ECO:0000256" key="16">
    <source>
        <dbReference type="ARBA" id="ARBA00023209"/>
    </source>
</evidence>
<dbReference type="PROSITE" id="PS01315">
    <property type="entry name" value="CDS"/>
    <property type="match status" value="1"/>
</dbReference>
<comment type="pathway">
    <text evidence="4">Lipid metabolism.</text>
</comment>
<organism evidence="20 21">
    <name type="scientific">Pontibacter ruber</name>
    <dbReference type="NCBI Taxonomy" id="1343895"/>
    <lineage>
        <taxon>Bacteria</taxon>
        <taxon>Pseudomonadati</taxon>
        <taxon>Bacteroidota</taxon>
        <taxon>Cytophagia</taxon>
        <taxon>Cytophagales</taxon>
        <taxon>Hymenobacteraceae</taxon>
        <taxon>Pontibacter</taxon>
    </lineage>
</organism>
<keyword evidence="13 19" id="KW-1133">Transmembrane helix</keyword>
<feature type="transmembrane region" description="Helical" evidence="19">
    <location>
        <begin position="62"/>
        <end position="81"/>
    </location>
</feature>
<feature type="transmembrane region" description="Helical" evidence="19">
    <location>
        <begin position="87"/>
        <end position="107"/>
    </location>
</feature>
<evidence type="ECO:0000256" key="1">
    <source>
        <dbReference type="ARBA" id="ARBA00001698"/>
    </source>
</evidence>
<keyword evidence="10 18" id="KW-0808">Transferase</keyword>
<keyword evidence="17" id="KW-1208">Phospholipid metabolism</keyword>
<dbReference type="EMBL" id="JBHUIM010000001">
    <property type="protein sequence ID" value="MFD2246603.1"/>
    <property type="molecule type" value="Genomic_DNA"/>
</dbReference>
<evidence type="ECO:0000256" key="13">
    <source>
        <dbReference type="ARBA" id="ARBA00022989"/>
    </source>
</evidence>
<evidence type="ECO:0000256" key="17">
    <source>
        <dbReference type="ARBA" id="ARBA00023264"/>
    </source>
</evidence>
<evidence type="ECO:0000256" key="8">
    <source>
        <dbReference type="ARBA" id="ARBA00022475"/>
    </source>
</evidence>
<feature type="transmembrane region" description="Helical" evidence="19">
    <location>
        <begin position="12"/>
        <end position="31"/>
    </location>
</feature>
<evidence type="ECO:0000313" key="21">
    <source>
        <dbReference type="Proteomes" id="UP001597374"/>
    </source>
</evidence>
<dbReference type="InterPro" id="IPR000374">
    <property type="entry name" value="PC_trans"/>
</dbReference>
<dbReference type="PANTHER" id="PTHR46382:SF1">
    <property type="entry name" value="PHOSPHATIDATE CYTIDYLYLTRANSFERASE"/>
    <property type="match status" value="1"/>
</dbReference>
<evidence type="ECO:0000313" key="20">
    <source>
        <dbReference type="EMBL" id="MFD2246603.1"/>
    </source>
</evidence>
<evidence type="ECO:0000256" key="11">
    <source>
        <dbReference type="ARBA" id="ARBA00022692"/>
    </source>
</evidence>
<keyword evidence="15 19" id="KW-0472">Membrane</keyword>
<dbReference type="RefSeq" id="WP_250428387.1">
    <property type="nucleotide sequence ID" value="NZ_JALPRR010000001.1"/>
</dbReference>
<feature type="transmembrane region" description="Helical" evidence="19">
    <location>
        <begin position="187"/>
        <end position="206"/>
    </location>
</feature>